<dbReference type="AlphaFoldDB" id="A0A6G0XYN2"/>
<protein>
    <submittedName>
        <fullName evidence="2">Uncharacterized protein</fullName>
    </submittedName>
</protein>
<dbReference type="EMBL" id="VJMJ01000001">
    <property type="protein sequence ID" value="KAF0745732.1"/>
    <property type="molecule type" value="Genomic_DNA"/>
</dbReference>
<reference evidence="2 3" key="1">
    <citation type="submission" date="2019-07" db="EMBL/GenBank/DDBJ databases">
        <title>Genomics analysis of Aphanomyces spp. identifies a new class of oomycete effector associated with host adaptation.</title>
        <authorList>
            <person name="Gaulin E."/>
        </authorList>
    </citation>
    <scope>NUCLEOTIDE SEQUENCE [LARGE SCALE GENOMIC DNA]</scope>
    <source>
        <strain evidence="2 3">ATCC 201684</strain>
    </source>
</reference>
<comment type="caution">
    <text evidence="2">The sequence shown here is derived from an EMBL/GenBank/DDBJ whole genome shotgun (WGS) entry which is preliminary data.</text>
</comment>
<evidence type="ECO:0000313" key="2">
    <source>
        <dbReference type="EMBL" id="KAF0745732.1"/>
    </source>
</evidence>
<sequence length="490" mass="55798">MEVLHGNIARIDDAVAKVNRIRESAEKALSDMCSTTNTLLAEVATSIKQVDSNMKQSRENINAEMKADIMNEFVQFLSENVDVRNTKGLAFLAQAFVWQDTTMIQEFVEESINVVIFSKRPNTTSRPFETPEKSTVPADASSAKRTHLDVDAGDVEQKRRRLSAESNVGTPITSELELPTKATVPATPEIDPVKEEPQDVAAPPVVDVDAFTPIVEKKLGKAFANKWLRIVMRAPWTQWAASFISFLPGRTPGQVDFNRQLQQFFVNHGRALWERYFFLGSTIHSSNTEPSKRFRRLRAAMGNLIYDLYKLEGADVFLFLESHPHPFWPTIFNNPVPLDTAFPNYSRELLAYFQDQYMKRWPTYHGYWTPPVGVDVGYETFRPNAFLEWAASRTADSCLADKWTFIDHEPKFFVSLLASMEEKREGFDLPNCPYVSVVLPKSLPKQWKFPRGAQSKYKWDEKTGHVVENRDPVVKTTPSRRTSKGLCKST</sequence>
<name>A0A6G0XYN2_9STRA</name>
<dbReference type="VEuPathDB" id="FungiDB:AeMF1_003032"/>
<proteinExistence type="predicted"/>
<evidence type="ECO:0000256" key="1">
    <source>
        <dbReference type="SAM" id="MobiDB-lite"/>
    </source>
</evidence>
<dbReference type="Proteomes" id="UP000481153">
    <property type="component" value="Unassembled WGS sequence"/>
</dbReference>
<organism evidence="2 3">
    <name type="scientific">Aphanomyces euteiches</name>
    <dbReference type="NCBI Taxonomy" id="100861"/>
    <lineage>
        <taxon>Eukaryota</taxon>
        <taxon>Sar</taxon>
        <taxon>Stramenopiles</taxon>
        <taxon>Oomycota</taxon>
        <taxon>Saprolegniomycetes</taxon>
        <taxon>Saprolegniales</taxon>
        <taxon>Verrucalvaceae</taxon>
        <taxon>Aphanomyces</taxon>
    </lineage>
</organism>
<gene>
    <name evidence="2" type="ORF">Ae201684_000181</name>
</gene>
<evidence type="ECO:0000313" key="3">
    <source>
        <dbReference type="Proteomes" id="UP000481153"/>
    </source>
</evidence>
<keyword evidence="3" id="KW-1185">Reference proteome</keyword>
<accession>A0A6G0XYN2</accession>
<feature type="region of interest" description="Disordered" evidence="1">
    <location>
        <begin position="122"/>
        <end position="145"/>
    </location>
</feature>
<feature type="region of interest" description="Disordered" evidence="1">
    <location>
        <begin position="469"/>
        <end position="490"/>
    </location>
</feature>